<keyword evidence="3 7" id="KW-0547">Nucleotide-binding</keyword>
<dbReference type="EMBL" id="JAGMWN010000003">
    <property type="protein sequence ID" value="MBP5856953.1"/>
    <property type="molecule type" value="Genomic_DNA"/>
</dbReference>
<dbReference type="GO" id="GO:0005829">
    <property type="term" value="C:cytosol"/>
    <property type="evidence" value="ECO:0007669"/>
    <property type="project" value="TreeGrafter"/>
</dbReference>
<dbReference type="RefSeq" id="WP_210681529.1">
    <property type="nucleotide sequence ID" value="NZ_JAGMWN010000003.1"/>
</dbReference>
<dbReference type="CDD" id="cd05401">
    <property type="entry name" value="NT_GlnE_GlnD_like"/>
    <property type="match status" value="2"/>
</dbReference>
<feature type="domain" description="PII-uridylyltransferase/Glutamine-synthetase adenylyltransferase" evidence="10">
    <location>
        <begin position="348"/>
        <end position="476"/>
    </location>
</feature>
<dbReference type="Proteomes" id="UP000672602">
    <property type="component" value="Unassembled WGS sequence"/>
</dbReference>
<evidence type="ECO:0000256" key="5">
    <source>
        <dbReference type="ARBA" id="ARBA00022842"/>
    </source>
</evidence>
<dbReference type="EC" id="2.7.7.42" evidence="7"/>
<evidence type="ECO:0000313" key="12">
    <source>
        <dbReference type="Proteomes" id="UP000672602"/>
    </source>
</evidence>
<dbReference type="GO" id="GO:0000287">
    <property type="term" value="F:magnesium ion binding"/>
    <property type="evidence" value="ECO:0007669"/>
    <property type="project" value="UniProtKB-UniRule"/>
</dbReference>
<dbReference type="InterPro" id="IPR005190">
    <property type="entry name" value="GlnE_rpt_dom"/>
</dbReference>
<dbReference type="HAMAP" id="MF_00802">
    <property type="entry name" value="GlnE"/>
    <property type="match status" value="1"/>
</dbReference>
<comment type="function">
    <text evidence="7">Involved in the regulation of glutamine synthetase GlnA, a key enzyme in the process to assimilate ammonia. When cellular nitrogen levels are high, the C-terminal adenylyl transferase (AT) inactivates GlnA by covalent transfer of an adenylyl group from ATP to specific tyrosine residue of GlnA, thus reducing its activity. Conversely, when nitrogen levels are low, the N-terminal adenylyl removase (AR) activates GlnA by removing the adenylyl group by phosphorolysis, increasing its activity. The regulatory region of GlnE binds the signal transduction protein PII (GlnB) which indicates the nitrogen status of the cell.</text>
</comment>
<organism evidence="11 12">
    <name type="scientific">Marivibrio halodurans</name>
    <dbReference type="NCBI Taxonomy" id="2039722"/>
    <lineage>
        <taxon>Bacteria</taxon>
        <taxon>Pseudomonadati</taxon>
        <taxon>Pseudomonadota</taxon>
        <taxon>Alphaproteobacteria</taxon>
        <taxon>Rhodospirillales</taxon>
        <taxon>Rhodospirillaceae</taxon>
        <taxon>Marivibrio</taxon>
    </lineage>
</organism>
<protein>
    <recommendedName>
        <fullName evidence="7">Bifunctional glutamine synthetase adenylyltransferase/adenylyl-removing enzyme</fullName>
    </recommendedName>
    <alternativeName>
        <fullName evidence="7">ATP:glutamine synthetase adenylyltransferase</fullName>
    </alternativeName>
    <alternativeName>
        <fullName evidence="7">ATase</fullName>
    </alternativeName>
    <domain>
        <recommendedName>
            <fullName evidence="7">Glutamine synthetase adenylyl-L-tyrosine phosphorylase</fullName>
            <ecNumber evidence="7">2.7.7.89</ecNumber>
        </recommendedName>
        <alternativeName>
            <fullName evidence="7">Adenylyl removase</fullName>
            <shortName evidence="7">AR</shortName>
            <shortName evidence="7">AT-N</shortName>
        </alternativeName>
    </domain>
    <domain>
        <recommendedName>
            <fullName evidence="7">Glutamine synthetase adenylyl transferase</fullName>
            <ecNumber evidence="7">2.7.7.42</ecNumber>
        </recommendedName>
        <alternativeName>
            <fullName evidence="7">Adenylyl transferase</fullName>
            <shortName evidence="7">AT</shortName>
            <shortName evidence="7">AT-C</shortName>
        </alternativeName>
    </domain>
</protein>
<dbReference type="GO" id="GO:0000820">
    <property type="term" value="P:regulation of glutamine family amino acid metabolic process"/>
    <property type="evidence" value="ECO:0007669"/>
    <property type="project" value="UniProtKB-UniRule"/>
</dbReference>
<keyword evidence="5 7" id="KW-0460">Magnesium</keyword>
<evidence type="ECO:0000256" key="2">
    <source>
        <dbReference type="ARBA" id="ARBA00022695"/>
    </source>
</evidence>
<dbReference type="SUPFAM" id="SSF81301">
    <property type="entry name" value="Nucleotidyltransferase"/>
    <property type="match status" value="2"/>
</dbReference>
<dbReference type="NCBIfam" id="NF010706">
    <property type="entry name" value="PRK14108.1"/>
    <property type="match status" value="1"/>
</dbReference>
<dbReference type="Gene3D" id="1.20.120.330">
    <property type="entry name" value="Nucleotidyltransferases domain 2"/>
    <property type="match status" value="2"/>
</dbReference>
<dbReference type="Pfam" id="PF03710">
    <property type="entry name" value="GlnE"/>
    <property type="match status" value="2"/>
</dbReference>
<feature type="domain" description="Glutamate-ammonia ligase adenylyltransferase repeated" evidence="9">
    <location>
        <begin position="589"/>
        <end position="838"/>
    </location>
</feature>
<evidence type="ECO:0000256" key="8">
    <source>
        <dbReference type="SAM" id="MobiDB-lite"/>
    </source>
</evidence>
<dbReference type="Gene3D" id="3.30.460.10">
    <property type="entry name" value="Beta Polymerase, domain 2"/>
    <property type="match status" value="2"/>
</dbReference>
<dbReference type="Gene3D" id="1.20.120.1510">
    <property type="match status" value="1"/>
</dbReference>
<accession>A0A8J7SLM3</accession>
<feature type="region of interest" description="Adenylyl transferase" evidence="7">
    <location>
        <begin position="483"/>
        <end position="1005"/>
    </location>
</feature>
<sequence length="1005" mass="109677">MSETPFPIDPDAIPRPSDPSMGAAALDRLLEALRGASAGDRGTDKPTASGERIAARLDAARDGPLGTLFGGMLAASPYLAQLAAREGETLARVLDDGPDAALAEALSSARSLIATPDGFRDLKTVMRTLRTAKRHVALISAIADCAGAWPLERVTEALSDMADAALDAAIAHVVGDLTGTGAGKAATGDGCGVVVLGMGKLGARELNYSSDIDIMIFYDPDRLTATGVDPDRLRQDMTRAARTVMRVMDERTADGYVFRTDMRLRPDPSVTPLAITVRAAETYYESLGQNWERAAMIKARPVAGDKALGREFLAHIRPFVWRKHLDFAAIDDIQSIKRQINAYRGGGRIAIEGHDVKIGRGGIREIEFFVQTQQLIWGGRDPELRPRRTLDGLAALADAGHVAPDTAREMAACYRFLRTLEHRLQMTNDEQTQKLPEQTEKLATLAGFMGFDGVGAFRTAVRRTFETVEGHYARLFEEAPELGGDGALSFTGTDDDPDTLKTLSDMGYREPARVAGRIRIWHHGRYRASRSERARQILTELTPRLLKALADTADPDEAFKRFDNFLEGLPAGVQLFSLFHANPQLLDLVAEIMGTAPRLAEWLARKPILLDAVLTPEFLYGLEDHDALREDLHETLAQARDFEDVLVITRRWANDQKFKNGVQLLRGLAEPKTAARHLSDMAEAALAEILAAVEGEFAETHGRFPGGGLAIVAFGKLGGRELMPRSDLDLVFVYDHAPEVSVSDGGKPLGPAVYYLRLCQRLVTAIASETGEGKLFEVDNRLRPDGKSGPLATQFETFRSYYRGTEDKPVGDAWTWEHMALTRARAVAGPAALRERIDATIAANLNQPRDPVTLADDIVRMRARIAREFPGTSPWGVKYRPGGLVDVEFVTQFLQLSSGGGPRPVFSPNTGLALDRLCEAGHLSEPAHADLRAGLDLWRRLQIGLRLTATEGGFDAASAPEGQRRLLMRMADATDFEDLETRMADAARAVSARFVEYLGTAPHAS</sequence>
<dbReference type="InterPro" id="IPR013546">
    <property type="entry name" value="PII_UdlTrfase/GS_AdlTrfase"/>
</dbReference>
<keyword evidence="4 7" id="KW-0067">ATP-binding</keyword>
<comment type="cofactor">
    <cofactor evidence="7">
        <name>Mg(2+)</name>
        <dbReference type="ChEBI" id="CHEBI:18420"/>
    </cofactor>
</comment>
<evidence type="ECO:0000256" key="3">
    <source>
        <dbReference type="ARBA" id="ARBA00022741"/>
    </source>
</evidence>
<evidence type="ECO:0000256" key="7">
    <source>
        <dbReference type="HAMAP-Rule" id="MF_00802"/>
    </source>
</evidence>
<name>A0A8J7SLM3_9PROT</name>
<dbReference type="NCBIfam" id="NF008292">
    <property type="entry name" value="PRK11072.1"/>
    <property type="match status" value="1"/>
</dbReference>
<dbReference type="AlphaFoldDB" id="A0A8J7SLM3"/>
<reference evidence="11" key="1">
    <citation type="submission" date="2021-04" db="EMBL/GenBank/DDBJ databases">
        <authorList>
            <person name="Zhang D.-C."/>
        </authorList>
    </citation>
    <scope>NUCLEOTIDE SEQUENCE</scope>
    <source>
        <strain evidence="11">CGMCC 1.15697</strain>
    </source>
</reference>
<dbReference type="Pfam" id="PF08335">
    <property type="entry name" value="GlnD_UR_UTase"/>
    <property type="match status" value="2"/>
</dbReference>
<evidence type="ECO:0000259" key="10">
    <source>
        <dbReference type="Pfam" id="PF08335"/>
    </source>
</evidence>
<feature type="domain" description="Glutamate-ammonia ligase adenylyltransferase repeated" evidence="9">
    <location>
        <begin position="72"/>
        <end position="314"/>
    </location>
</feature>
<dbReference type="InterPro" id="IPR043519">
    <property type="entry name" value="NT_sf"/>
</dbReference>
<dbReference type="PANTHER" id="PTHR30621">
    <property type="entry name" value="GLUTAMINE SYNTHETASE ADENYLYLTRANSFERASE"/>
    <property type="match status" value="1"/>
</dbReference>
<keyword evidence="2 7" id="KW-0548">Nucleotidyltransferase</keyword>
<evidence type="ECO:0000256" key="6">
    <source>
        <dbReference type="ARBA" id="ARBA00023268"/>
    </source>
</evidence>
<keyword evidence="1 7" id="KW-0808">Transferase</keyword>
<proteinExistence type="inferred from homology"/>
<dbReference type="EC" id="2.7.7.89" evidence="7"/>
<dbReference type="GO" id="GO:0047388">
    <property type="term" value="F:[glutamine synthetase]-adenylyl-L-tyrosine phosphorylase activity"/>
    <property type="evidence" value="ECO:0007669"/>
    <property type="project" value="UniProtKB-EC"/>
</dbReference>
<dbReference type="InterPro" id="IPR023057">
    <property type="entry name" value="GlnE"/>
</dbReference>
<dbReference type="PANTHER" id="PTHR30621:SF0">
    <property type="entry name" value="BIFUNCTIONAL GLUTAMINE SYNTHETASE ADENYLYLTRANSFERASE_ADENYLYL-REMOVING ENZYME"/>
    <property type="match status" value="1"/>
</dbReference>
<evidence type="ECO:0000256" key="1">
    <source>
        <dbReference type="ARBA" id="ARBA00022679"/>
    </source>
</evidence>
<dbReference type="GO" id="GO:0005524">
    <property type="term" value="F:ATP binding"/>
    <property type="evidence" value="ECO:0007669"/>
    <property type="project" value="UniProtKB-UniRule"/>
</dbReference>
<comment type="catalytic activity">
    <reaction evidence="7">
        <text>[glutamine synthetase]-L-tyrosine + ATP = [glutamine synthetase]-O(4)-(5'-adenylyl)-L-tyrosine + diphosphate</text>
        <dbReference type="Rhea" id="RHEA:18589"/>
        <dbReference type="Rhea" id="RHEA-COMP:10660"/>
        <dbReference type="Rhea" id="RHEA-COMP:10661"/>
        <dbReference type="ChEBI" id="CHEBI:30616"/>
        <dbReference type="ChEBI" id="CHEBI:33019"/>
        <dbReference type="ChEBI" id="CHEBI:46858"/>
        <dbReference type="ChEBI" id="CHEBI:83624"/>
        <dbReference type="EC" id="2.7.7.42"/>
    </reaction>
</comment>
<keyword evidence="12" id="KW-1185">Reference proteome</keyword>
<evidence type="ECO:0000313" key="11">
    <source>
        <dbReference type="EMBL" id="MBP5856953.1"/>
    </source>
</evidence>
<comment type="caution">
    <text evidence="11">The sequence shown here is derived from an EMBL/GenBank/DDBJ whole genome shotgun (WGS) entry which is preliminary data.</text>
</comment>
<feature type="domain" description="PII-uridylyltransferase/Glutamine-synthetase adenylyltransferase" evidence="10">
    <location>
        <begin position="877"/>
        <end position="952"/>
    </location>
</feature>
<feature type="region of interest" description="Disordered" evidence="8">
    <location>
        <begin position="1"/>
        <end position="21"/>
    </location>
</feature>
<comment type="catalytic activity">
    <reaction evidence="7">
        <text>[glutamine synthetase]-O(4)-(5'-adenylyl)-L-tyrosine + phosphate = [glutamine synthetase]-L-tyrosine + ADP</text>
        <dbReference type="Rhea" id="RHEA:43716"/>
        <dbReference type="Rhea" id="RHEA-COMP:10660"/>
        <dbReference type="Rhea" id="RHEA-COMP:10661"/>
        <dbReference type="ChEBI" id="CHEBI:43474"/>
        <dbReference type="ChEBI" id="CHEBI:46858"/>
        <dbReference type="ChEBI" id="CHEBI:83624"/>
        <dbReference type="ChEBI" id="CHEBI:456216"/>
        <dbReference type="EC" id="2.7.7.89"/>
    </reaction>
</comment>
<dbReference type="SUPFAM" id="SSF81593">
    <property type="entry name" value="Nucleotidyltransferase substrate binding subunit/domain"/>
    <property type="match status" value="2"/>
</dbReference>
<gene>
    <name evidence="7" type="primary">glnE</name>
    <name evidence="11" type="ORF">KAJ83_08030</name>
</gene>
<evidence type="ECO:0000259" key="9">
    <source>
        <dbReference type="Pfam" id="PF03710"/>
    </source>
</evidence>
<comment type="similarity">
    <text evidence="7">Belongs to the GlnE family.</text>
</comment>
<evidence type="ECO:0000256" key="4">
    <source>
        <dbReference type="ARBA" id="ARBA00022840"/>
    </source>
</evidence>
<dbReference type="GO" id="GO:0008882">
    <property type="term" value="F:[glutamate-ammonia-ligase] adenylyltransferase activity"/>
    <property type="evidence" value="ECO:0007669"/>
    <property type="project" value="UniProtKB-UniRule"/>
</dbReference>
<feature type="region of interest" description="Adenylyl removase" evidence="7">
    <location>
        <begin position="1"/>
        <end position="479"/>
    </location>
</feature>
<keyword evidence="6 7" id="KW-0511">Multifunctional enzyme</keyword>